<proteinExistence type="predicted"/>
<sequence>MLPGHPPYQSVLLGVSSAANPRAIRRAKHTPHTLGPLDRQCYASGGPIYDPNKGSGQAPPSRPAVLSPWSFMHLLPTPWHQLSPPVSPSAPGQCSVYPRWGSAPRQRQPLHSYRQDLLALRGASRLSPGRLRSPQQLPQVRRPPCSFMQDLLDPKRSLQNQGRLH</sequence>
<evidence type="ECO:0000256" key="1">
    <source>
        <dbReference type="SAM" id="MobiDB-lite"/>
    </source>
</evidence>
<name>A0AAV7US04_PLEWA</name>
<feature type="region of interest" description="Disordered" evidence="1">
    <location>
        <begin position="124"/>
        <end position="165"/>
    </location>
</feature>
<organism evidence="2 3">
    <name type="scientific">Pleurodeles waltl</name>
    <name type="common">Iberian ribbed newt</name>
    <dbReference type="NCBI Taxonomy" id="8319"/>
    <lineage>
        <taxon>Eukaryota</taxon>
        <taxon>Metazoa</taxon>
        <taxon>Chordata</taxon>
        <taxon>Craniata</taxon>
        <taxon>Vertebrata</taxon>
        <taxon>Euteleostomi</taxon>
        <taxon>Amphibia</taxon>
        <taxon>Batrachia</taxon>
        <taxon>Caudata</taxon>
        <taxon>Salamandroidea</taxon>
        <taxon>Salamandridae</taxon>
        <taxon>Pleurodelinae</taxon>
        <taxon>Pleurodeles</taxon>
    </lineage>
</organism>
<evidence type="ECO:0000313" key="2">
    <source>
        <dbReference type="EMBL" id="KAJ1190598.1"/>
    </source>
</evidence>
<reference evidence="2" key="1">
    <citation type="journal article" date="2022" name="bioRxiv">
        <title>Sequencing and chromosome-scale assembly of the giantPleurodeles waltlgenome.</title>
        <authorList>
            <person name="Brown T."/>
            <person name="Elewa A."/>
            <person name="Iarovenko S."/>
            <person name="Subramanian E."/>
            <person name="Araus A.J."/>
            <person name="Petzold A."/>
            <person name="Susuki M."/>
            <person name="Suzuki K.-i.T."/>
            <person name="Hayashi T."/>
            <person name="Toyoda A."/>
            <person name="Oliveira C."/>
            <person name="Osipova E."/>
            <person name="Leigh N.D."/>
            <person name="Simon A."/>
            <person name="Yun M.H."/>
        </authorList>
    </citation>
    <scope>NUCLEOTIDE SEQUENCE</scope>
    <source>
        <strain evidence="2">20211129_DDA</strain>
        <tissue evidence="2">Liver</tissue>
    </source>
</reference>
<protein>
    <submittedName>
        <fullName evidence="2">Uncharacterized protein</fullName>
    </submittedName>
</protein>
<gene>
    <name evidence="2" type="ORF">NDU88_007336</name>
</gene>
<dbReference type="Proteomes" id="UP001066276">
    <property type="component" value="Chromosome 3_1"/>
</dbReference>
<evidence type="ECO:0000313" key="3">
    <source>
        <dbReference type="Proteomes" id="UP001066276"/>
    </source>
</evidence>
<accession>A0AAV7US04</accession>
<keyword evidence="3" id="KW-1185">Reference proteome</keyword>
<dbReference type="AlphaFoldDB" id="A0AAV7US04"/>
<comment type="caution">
    <text evidence="2">The sequence shown here is derived from an EMBL/GenBank/DDBJ whole genome shotgun (WGS) entry which is preliminary data.</text>
</comment>
<dbReference type="EMBL" id="JANPWB010000005">
    <property type="protein sequence ID" value="KAJ1190598.1"/>
    <property type="molecule type" value="Genomic_DNA"/>
</dbReference>